<evidence type="ECO:0000256" key="1">
    <source>
        <dbReference type="ARBA" id="ARBA00022490"/>
    </source>
</evidence>
<accession>A0A2M7YEK7</accession>
<dbReference type="EMBL" id="PFWI01000236">
    <property type="protein sequence ID" value="PJA61398.1"/>
    <property type="molecule type" value="Genomic_DNA"/>
</dbReference>
<sequence>MKETRPKNFRGVRTILIITGEENNWDEERKERELRDLAKSCGLLVVFTKVIRQKVFFPATYISKGKIEVIRQITVQEKAGLVIFDQELSPTQQRNLENILELKIIDRTSLILEIFAQHAHSREGKLQVELAQLIYLLPRLTGKGVLLSRLGGGIGTRGPGEMKLEVDRRRIRERISKLNQRIKKLEQHRALLRQQREEKGFFLVSLVGYTNVGKSTLINNLAKKKNVYVDDRLFSTLDPRTRVVYLSNGKKFLFTDTVGLLHKLPHHLFHSFRATLEELRYADLLINLLDASSSFIDQQNETVLSTLQELKIENQPILTVLNKKDLIRNKFLLERLRRKFPEAVFISALTGEGLKELKERIAKNLPNHELTRIKNKDYHEDTKTRKTITTLTTNKILPQRHQDSKHSKKKFIYNSW</sequence>
<dbReference type="InterPro" id="IPR027417">
    <property type="entry name" value="P-loop_NTPase"/>
</dbReference>
<feature type="binding site" evidence="7">
    <location>
        <begin position="347"/>
        <end position="349"/>
    </location>
    <ligand>
        <name>GTP</name>
        <dbReference type="ChEBI" id="CHEBI:37565"/>
    </ligand>
</feature>
<evidence type="ECO:0000313" key="12">
    <source>
        <dbReference type="Proteomes" id="UP000229213"/>
    </source>
</evidence>
<keyword evidence="1 6" id="KW-0963">Cytoplasm</keyword>
<dbReference type="InterPro" id="IPR016496">
    <property type="entry name" value="GTPase_HflX"/>
</dbReference>
<feature type="binding site" evidence="8">
    <location>
        <position position="215"/>
    </location>
    <ligand>
        <name>Mg(2+)</name>
        <dbReference type="ChEBI" id="CHEBI:18420"/>
    </ligand>
</feature>
<dbReference type="PANTHER" id="PTHR10229:SF0">
    <property type="entry name" value="GTP-BINDING PROTEIN 6-RELATED"/>
    <property type="match status" value="1"/>
</dbReference>
<dbReference type="PRINTS" id="PR00326">
    <property type="entry name" value="GTP1OBG"/>
</dbReference>
<dbReference type="PROSITE" id="PS51705">
    <property type="entry name" value="G_HFLX"/>
    <property type="match status" value="1"/>
</dbReference>
<dbReference type="Pfam" id="PF16360">
    <property type="entry name" value="GTP-bdg_M"/>
    <property type="match status" value="1"/>
</dbReference>
<keyword evidence="4 8" id="KW-0460">Magnesium</keyword>
<keyword evidence="3 6" id="KW-0547">Nucleotide-binding</keyword>
<organism evidence="11 12">
    <name type="scientific">bacterium (Candidatus Ratteibacteria) CG_4_9_14_3_um_filter_41_21</name>
    <dbReference type="NCBI Taxonomy" id="2014289"/>
    <lineage>
        <taxon>Bacteria</taxon>
        <taxon>Candidatus Ratteibacteria</taxon>
    </lineage>
</organism>
<feature type="binding site" evidence="7">
    <location>
        <begin position="256"/>
        <end position="259"/>
    </location>
    <ligand>
        <name>GTP</name>
        <dbReference type="ChEBI" id="CHEBI:37565"/>
    </ligand>
</feature>
<comment type="cofactor">
    <cofactor evidence="8">
        <name>Mg(2+)</name>
        <dbReference type="ChEBI" id="CHEBI:18420"/>
    </cofactor>
</comment>
<comment type="function">
    <text evidence="6">GTPase that associates with the 50S ribosomal subunit and may have a role during protein synthesis or ribosome biogenesis.</text>
</comment>
<dbReference type="SUPFAM" id="SSF52540">
    <property type="entry name" value="P-loop containing nucleoside triphosphate hydrolases"/>
    <property type="match status" value="1"/>
</dbReference>
<dbReference type="Gene3D" id="6.10.250.2860">
    <property type="match status" value="1"/>
</dbReference>
<comment type="similarity">
    <text evidence="6">Belongs to the TRAFAC class OBG-HflX-like GTPase superfamily. HflX GTPase family.</text>
</comment>
<evidence type="ECO:0000256" key="2">
    <source>
        <dbReference type="ARBA" id="ARBA00022723"/>
    </source>
</evidence>
<dbReference type="InterPro" id="IPR032305">
    <property type="entry name" value="GTP-bd_M"/>
</dbReference>
<dbReference type="GO" id="GO:0005525">
    <property type="term" value="F:GTP binding"/>
    <property type="evidence" value="ECO:0007669"/>
    <property type="project" value="UniProtKB-UniRule"/>
</dbReference>
<keyword evidence="9" id="KW-0175">Coiled coil</keyword>
<dbReference type="InterPro" id="IPR006073">
    <property type="entry name" value="GTP-bd"/>
</dbReference>
<evidence type="ECO:0000256" key="9">
    <source>
        <dbReference type="SAM" id="Coils"/>
    </source>
</evidence>
<gene>
    <name evidence="6 11" type="primary">hflX</name>
    <name evidence="11" type="ORF">CO162_06525</name>
</gene>
<dbReference type="AlphaFoldDB" id="A0A2M7YEK7"/>
<dbReference type="NCBIfam" id="TIGR03156">
    <property type="entry name" value="GTP_HflX"/>
    <property type="match status" value="1"/>
</dbReference>
<dbReference type="HAMAP" id="MF_00900">
    <property type="entry name" value="GTPase_HflX"/>
    <property type="match status" value="1"/>
</dbReference>
<dbReference type="NCBIfam" id="TIGR00231">
    <property type="entry name" value="small_GTP"/>
    <property type="match status" value="1"/>
</dbReference>
<dbReference type="Pfam" id="PF01926">
    <property type="entry name" value="MMR_HSR1"/>
    <property type="match status" value="1"/>
</dbReference>
<proteinExistence type="inferred from homology"/>
<dbReference type="PANTHER" id="PTHR10229">
    <property type="entry name" value="GTP-BINDING PROTEIN HFLX"/>
    <property type="match status" value="1"/>
</dbReference>
<dbReference type="InterPro" id="IPR005225">
    <property type="entry name" value="Small_GTP-bd"/>
</dbReference>
<dbReference type="Gene3D" id="3.40.50.11060">
    <property type="entry name" value="GTPase HflX, N-terminal domain"/>
    <property type="match status" value="1"/>
</dbReference>
<feature type="binding site" evidence="7">
    <location>
        <begin position="234"/>
        <end position="238"/>
    </location>
    <ligand>
        <name>GTP</name>
        <dbReference type="ChEBI" id="CHEBI:37565"/>
    </ligand>
</feature>
<dbReference type="GO" id="GO:0046872">
    <property type="term" value="F:metal ion binding"/>
    <property type="evidence" value="ECO:0007669"/>
    <property type="project" value="UniProtKB-KW"/>
</dbReference>
<keyword evidence="5 6" id="KW-0342">GTP-binding</keyword>
<dbReference type="GO" id="GO:0005737">
    <property type="term" value="C:cytoplasm"/>
    <property type="evidence" value="ECO:0007669"/>
    <property type="project" value="UniProtKB-SubCell"/>
</dbReference>
<reference evidence="12" key="1">
    <citation type="submission" date="2017-09" db="EMBL/GenBank/DDBJ databases">
        <title>Depth-based differentiation of microbial function through sediment-hosted aquifers and enrichment of novel symbionts in the deep terrestrial subsurface.</title>
        <authorList>
            <person name="Probst A.J."/>
            <person name="Ladd B."/>
            <person name="Jarett J.K."/>
            <person name="Geller-Mcgrath D.E."/>
            <person name="Sieber C.M.K."/>
            <person name="Emerson J.B."/>
            <person name="Anantharaman K."/>
            <person name="Thomas B.C."/>
            <person name="Malmstrom R."/>
            <person name="Stieglmeier M."/>
            <person name="Klingl A."/>
            <person name="Woyke T."/>
            <person name="Ryan C.M."/>
            <person name="Banfield J.F."/>
        </authorList>
    </citation>
    <scope>NUCLEOTIDE SEQUENCE [LARGE SCALE GENOMIC DNA]</scope>
</reference>
<keyword evidence="2 8" id="KW-0479">Metal-binding</keyword>
<protein>
    <recommendedName>
        <fullName evidence="6">GTPase HflX</fullName>
    </recommendedName>
    <alternativeName>
        <fullName evidence="6">GTP-binding protein HflX</fullName>
    </alternativeName>
</protein>
<dbReference type="CDD" id="cd01878">
    <property type="entry name" value="HflX"/>
    <property type="match status" value="1"/>
</dbReference>
<dbReference type="GO" id="GO:0003924">
    <property type="term" value="F:GTPase activity"/>
    <property type="evidence" value="ECO:0007669"/>
    <property type="project" value="UniProtKB-UniRule"/>
</dbReference>
<feature type="binding site" evidence="8">
    <location>
        <position position="236"/>
    </location>
    <ligand>
        <name>Mg(2+)</name>
        <dbReference type="ChEBI" id="CHEBI:18420"/>
    </ligand>
</feature>
<comment type="subcellular location">
    <subcellularLocation>
        <location evidence="6">Cytoplasm</location>
    </subcellularLocation>
    <text evidence="6">May associate with membranes.</text>
</comment>
<dbReference type="InterPro" id="IPR042108">
    <property type="entry name" value="GTPase_HflX_N_sf"/>
</dbReference>
<evidence type="ECO:0000256" key="8">
    <source>
        <dbReference type="PIRSR" id="PIRSR006809-2"/>
    </source>
</evidence>
<feature type="binding site" evidence="7">
    <location>
        <begin position="208"/>
        <end position="215"/>
    </location>
    <ligand>
        <name>GTP</name>
        <dbReference type="ChEBI" id="CHEBI:37565"/>
    </ligand>
</feature>
<feature type="coiled-coil region" evidence="9">
    <location>
        <begin position="161"/>
        <end position="198"/>
    </location>
</feature>
<evidence type="ECO:0000256" key="4">
    <source>
        <dbReference type="ARBA" id="ARBA00022842"/>
    </source>
</evidence>
<dbReference type="InterPro" id="IPR030394">
    <property type="entry name" value="G_HFLX_dom"/>
</dbReference>
<feature type="domain" description="Hflx-type G" evidence="10">
    <location>
        <begin position="202"/>
        <end position="369"/>
    </location>
</feature>
<evidence type="ECO:0000313" key="11">
    <source>
        <dbReference type="EMBL" id="PJA61398.1"/>
    </source>
</evidence>
<dbReference type="GO" id="GO:0043022">
    <property type="term" value="F:ribosome binding"/>
    <property type="evidence" value="ECO:0007669"/>
    <property type="project" value="TreeGrafter"/>
</dbReference>
<dbReference type="FunFam" id="3.40.50.11060:FF:000001">
    <property type="entry name" value="GTPase HflX"/>
    <property type="match status" value="1"/>
</dbReference>
<evidence type="ECO:0000256" key="5">
    <source>
        <dbReference type="ARBA" id="ARBA00023134"/>
    </source>
</evidence>
<comment type="subunit">
    <text evidence="6">Monomer. Associates with the 50S ribosomal subunit.</text>
</comment>
<dbReference type="Gene3D" id="3.40.50.300">
    <property type="entry name" value="P-loop containing nucleotide triphosphate hydrolases"/>
    <property type="match status" value="1"/>
</dbReference>
<evidence type="ECO:0000256" key="7">
    <source>
        <dbReference type="PIRSR" id="PIRSR006809-1"/>
    </source>
</evidence>
<evidence type="ECO:0000256" key="6">
    <source>
        <dbReference type="HAMAP-Rule" id="MF_00900"/>
    </source>
</evidence>
<name>A0A2M7YEK7_9BACT</name>
<comment type="caution">
    <text evidence="11">The sequence shown here is derived from an EMBL/GenBank/DDBJ whole genome shotgun (WGS) entry which is preliminary data.</text>
</comment>
<feature type="binding site" evidence="7">
    <location>
        <begin position="322"/>
        <end position="325"/>
    </location>
    <ligand>
        <name>GTP</name>
        <dbReference type="ChEBI" id="CHEBI:37565"/>
    </ligand>
</feature>
<evidence type="ECO:0000256" key="3">
    <source>
        <dbReference type="ARBA" id="ARBA00022741"/>
    </source>
</evidence>
<evidence type="ECO:0000259" key="10">
    <source>
        <dbReference type="PROSITE" id="PS51705"/>
    </source>
</evidence>
<dbReference type="PIRSF" id="PIRSF006809">
    <property type="entry name" value="GTP-binding_hflX_prd"/>
    <property type="match status" value="1"/>
</dbReference>
<dbReference type="InterPro" id="IPR025121">
    <property type="entry name" value="GTPase_HflX_N"/>
</dbReference>
<dbReference type="Proteomes" id="UP000229213">
    <property type="component" value="Unassembled WGS sequence"/>
</dbReference>
<dbReference type="Pfam" id="PF13167">
    <property type="entry name" value="GTP-bdg_N"/>
    <property type="match status" value="1"/>
</dbReference>